<dbReference type="GO" id="GO:0016705">
    <property type="term" value="F:oxidoreductase activity, acting on paired donors, with incorporation or reduction of molecular oxygen"/>
    <property type="evidence" value="ECO:0007669"/>
    <property type="project" value="InterPro"/>
</dbReference>
<keyword evidence="5 9" id="KW-0479">Metal-binding</keyword>
<dbReference type="InterPro" id="IPR001128">
    <property type="entry name" value="Cyt_P450"/>
</dbReference>
<dbReference type="PANTHER" id="PTHR46300:SF7">
    <property type="entry name" value="P450, PUTATIVE (EUROFUNG)-RELATED"/>
    <property type="match status" value="1"/>
</dbReference>
<keyword evidence="12" id="KW-1185">Reference proteome</keyword>
<dbReference type="PRINTS" id="PR00463">
    <property type="entry name" value="EP450I"/>
</dbReference>
<dbReference type="InterPro" id="IPR050364">
    <property type="entry name" value="Cytochrome_P450_fung"/>
</dbReference>
<comment type="pathway">
    <text evidence="2">Secondary metabolite biosynthesis.</text>
</comment>
<sequence>MQELYESGGIVYLNVLGNSIVILNDSKYALDMLDKKSRIYSDRPTLTMAGTLVGWDEGPALIPFCDTWSEYRRLFAQFMGTHSKVYEFEEVLQDENNIFLKRLLANPNNWVDHARKFAGGIVLTLAYGYKAGDDDDRMVRIVNEAMDQFSETTKSSAFLVDVFPTLRYVPSWFPGAAWKKKVPKYAKSLQTMLDSPYAWVKQQISSGTAKKCFVSDLLDNRTSTQEKERIIKWAAAGIYSGGADTTVAGIESFVLAMTLQIAAQKKAQAEIDSVIGTDRLLVLKDRARLPYTEALFTEVLRVYAIAPTGISDIIYSFTLILVIEHSNLVPSGLPHVSREDDIHNGYFIPKGAIVIANIWQFLKDPAMYKNPDLFLPERFMESKDHTKEVDPRDFIFGFGRRVCPGIHLADEFMWLLCVSVLAAFDIRPPVKDGESVMPTGKVLDGAICHPEPFECVIKPRSKAAEAVIRASG</sequence>
<name>A0A5C3MGC1_9AGAR</name>
<comment type="similarity">
    <text evidence="3 10">Belongs to the cytochrome P450 family.</text>
</comment>
<keyword evidence="8 10" id="KW-0503">Monooxygenase</keyword>
<dbReference type="Pfam" id="PF00067">
    <property type="entry name" value="p450"/>
    <property type="match status" value="2"/>
</dbReference>
<evidence type="ECO:0000256" key="10">
    <source>
        <dbReference type="RuleBase" id="RU000461"/>
    </source>
</evidence>
<evidence type="ECO:0000256" key="2">
    <source>
        <dbReference type="ARBA" id="ARBA00005179"/>
    </source>
</evidence>
<dbReference type="PANTHER" id="PTHR46300">
    <property type="entry name" value="P450, PUTATIVE (EUROFUNG)-RELATED-RELATED"/>
    <property type="match status" value="1"/>
</dbReference>
<dbReference type="InterPro" id="IPR036396">
    <property type="entry name" value="Cyt_P450_sf"/>
</dbReference>
<evidence type="ECO:0000256" key="3">
    <source>
        <dbReference type="ARBA" id="ARBA00010617"/>
    </source>
</evidence>
<evidence type="ECO:0000313" key="11">
    <source>
        <dbReference type="EMBL" id="TFK43947.1"/>
    </source>
</evidence>
<dbReference type="SUPFAM" id="SSF48264">
    <property type="entry name" value="Cytochrome P450"/>
    <property type="match status" value="2"/>
</dbReference>
<reference evidence="11 12" key="1">
    <citation type="journal article" date="2019" name="Nat. Ecol. Evol.">
        <title>Megaphylogeny resolves global patterns of mushroom evolution.</title>
        <authorList>
            <person name="Varga T."/>
            <person name="Krizsan K."/>
            <person name="Foldi C."/>
            <person name="Dima B."/>
            <person name="Sanchez-Garcia M."/>
            <person name="Sanchez-Ramirez S."/>
            <person name="Szollosi G.J."/>
            <person name="Szarkandi J.G."/>
            <person name="Papp V."/>
            <person name="Albert L."/>
            <person name="Andreopoulos W."/>
            <person name="Angelini C."/>
            <person name="Antonin V."/>
            <person name="Barry K.W."/>
            <person name="Bougher N.L."/>
            <person name="Buchanan P."/>
            <person name="Buyck B."/>
            <person name="Bense V."/>
            <person name="Catcheside P."/>
            <person name="Chovatia M."/>
            <person name="Cooper J."/>
            <person name="Damon W."/>
            <person name="Desjardin D."/>
            <person name="Finy P."/>
            <person name="Geml J."/>
            <person name="Haridas S."/>
            <person name="Hughes K."/>
            <person name="Justo A."/>
            <person name="Karasinski D."/>
            <person name="Kautmanova I."/>
            <person name="Kiss B."/>
            <person name="Kocsube S."/>
            <person name="Kotiranta H."/>
            <person name="LaButti K.M."/>
            <person name="Lechner B.E."/>
            <person name="Liimatainen K."/>
            <person name="Lipzen A."/>
            <person name="Lukacs Z."/>
            <person name="Mihaltcheva S."/>
            <person name="Morgado L.N."/>
            <person name="Niskanen T."/>
            <person name="Noordeloos M.E."/>
            <person name="Ohm R.A."/>
            <person name="Ortiz-Santana B."/>
            <person name="Ovrebo C."/>
            <person name="Racz N."/>
            <person name="Riley R."/>
            <person name="Savchenko A."/>
            <person name="Shiryaev A."/>
            <person name="Soop K."/>
            <person name="Spirin V."/>
            <person name="Szebenyi C."/>
            <person name="Tomsovsky M."/>
            <person name="Tulloss R.E."/>
            <person name="Uehling J."/>
            <person name="Grigoriev I.V."/>
            <person name="Vagvolgyi C."/>
            <person name="Papp T."/>
            <person name="Martin F.M."/>
            <person name="Miettinen O."/>
            <person name="Hibbett D.S."/>
            <person name="Nagy L.G."/>
        </authorList>
    </citation>
    <scope>NUCLEOTIDE SEQUENCE [LARGE SCALE GENOMIC DNA]</scope>
    <source>
        <strain evidence="11 12">CBS 166.37</strain>
    </source>
</reference>
<feature type="binding site" description="axial binding residue" evidence="9">
    <location>
        <position position="403"/>
    </location>
    <ligand>
        <name>heme</name>
        <dbReference type="ChEBI" id="CHEBI:30413"/>
    </ligand>
    <ligandPart>
        <name>Fe</name>
        <dbReference type="ChEBI" id="CHEBI:18248"/>
    </ligandPart>
</feature>
<dbReference type="EMBL" id="ML213591">
    <property type="protein sequence ID" value="TFK43947.1"/>
    <property type="molecule type" value="Genomic_DNA"/>
</dbReference>
<dbReference type="GO" id="GO:0005506">
    <property type="term" value="F:iron ion binding"/>
    <property type="evidence" value="ECO:0007669"/>
    <property type="project" value="InterPro"/>
</dbReference>
<dbReference type="Proteomes" id="UP000308652">
    <property type="component" value="Unassembled WGS sequence"/>
</dbReference>
<dbReference type="AlphaFoldDB" id="A0A5C3MGC1"/>
<keyword evidence="4 9" id="KW-0349">Heme</keyword>
<dbReference type="GO" id="GO:0020037">
    <property type="term" value="F:heme binding"/>
    <property type="evidence" value="ECO:0007669"/>
    <property type="project" value="InterPro"/>
</dbReference>
<accession>A0A5C3MGC1</accession>
<evidence type="ECO:0000256" key="8">
    <source>
        <dbReference type="ARBA" id="ARBA00023033"/>
    </source>
</evidence>
<comment type="cofactor">
    <cofactor evidence="1 9">
        <name>heme</name>
        <dbReference type="ChEBI" id="CHEBI:30413"/>
    </cofactor>
</comment>
<protein>
    <submittedName>
        <fullName evidence="11">Cytochrome P450</fullName>
    </submittedName>
</protein>
<dbReference type="GO" id="GO:0004497">
    <property type="term" value="F:monooxygenase activity"/>
    <property type="evidence" value="ECO:0007669"/>
    <property type="project" value="UniProtKB-KW"/>
</dbReference>
<dbReference type="Gene3D" id="1.10.630.10">
    <property type="entry name" value="Cytochrome P450"/>
    <property type="match status" value="1"/>
</dbReference>
<evidence type="ECO:0000256" key="6">
    <source>
        <dbReference type="ARBA" id="ARBA00023002"/>
    </source>
</evidence>
<evidence type="ECO:0000256" key="1">
    <source>
        <dbReference type="ARBA" id="ARBA00001971"/>
    </source>
</evidence>
<dbReference type="InterPro" id="IPR002401">
    <property type="entry name" value="Cyt_P450_E_grp-I"/>
</dbReference>
<gene>
    <name evidence="11" type="ORF">BDQ12DRAFT_731902</name>
</gene>
<keyword evidence="7 9" id="KW-0408">Iron</keyword>
<evidence type="ECO:0000256" key="7">
    <source>
        <dbReference type="ARBA" id="ARBA00023004"/>
    </source>
</evidence>
<organism evidence="11 12">
    <name type="scientific">Crucibulum laeve</name>
    <dbReference type="NCBI Taxonomy" id="68775"/>
    <lineage>
        <taxon>Eukaryota</taxon>
        <taxon>Fungi</taxon>
        <taxon>Dikarya</taxon>
        <taxon>Basidiomycota</taxon>
        <taxon>Agaricomycotina</taxon>
        <taxon>Agaricomycetes</taxon>
        <taxon>Agaricomycetidae</taxon>
        <taxon>Agaricales</taxon>
        <taxon>Agaricineae</taxon>
        <taxon>Nidulariaceae</taxon>
        <taxon>Crucibulum</taxon>
    </lineage>
</organism>
<dbReference type="PROSITE" id="PS00086">
    <property type="entry name" value="CYTOCHROME_P450"/>
    <property type="match status" value="1"/>
</dbReference>
<dbReference type="STRING" id="68775.A0A5C3MGC1"/>
<evidence type="ECO:0000313" key="12">
    <source>
        <dbReference type="Proteomes" id="UP000308652"/>
    </source>
</evidence>
<evidence type="ECO:0000256" key="5">
    <source>
        <dbReference type="ARBA" id="ARBA00022723"/>
    </source>
</evidence>
<dbReference type="OrthoDB" id="2789670at2759"/>
<dbReference type="CDD" id="cd11065">
    <property type="entry name" value="CYP64-like"/>
    <property type="match status" value="1"/>
</dbReference>
<keyword evidence="6 10" id="KW-0560">Oxidoreductase</keyword>
<dbReference type="InterPro" id="IPR017972">
    <property type="entry name" value="Cyt_P450_CS"/>
</dbReference>
<evidence type="ECO:0000256" key="9">
    <source>
        <dbReference type="PIRSR" id="PIRSR602401-1"/>
    </source>
</evidence>
<proteinExistence type="inferred from homology"/>
<evidence type="ECO:0000256" key="4">
    <source>
        <dbReference type="ARBA" id="ARBA00022617"/>
    </source>
</evidence>